<feature type="transmembrane region" description="Helical" evidence="1">
    <location>
        <begin position="260"/>
        <end position="280"/>
    </location>
</feature>
<feature type="transmembrane region" description="Helical" evidence="1">
    <location>
        <begin position="222"/>
        <end position="239"/>
    </location>
</feature>
<evidence type="ECO:0000313" key="2">
    <source>
        <dbReference type="EMBL" id="TWA87899.1"/>
    </source>
</evidence>
<feature type="transmembrane region" description="Helical" evidence="1">
    <location>
        <begin position="60"/>
        <end position="78"/>
    </location>
</feature>
<feature type="transmembrane region" description="Helical" evidence="1">
    <location>
        <begin position="311"/>
        <end position="329"/>
    </location>
</feature>
<feature type="transmembrane region" description="Helical" evidence="1">
    <location>
        <begin position="286"/>
        <end position="304"/>
    </location>
</feature>
<keyword evidence="1" id="KW-0812">Transmembrane</keyword>
<dbReference type="AlphaFoldDB" id="A0A560CSS1"/>
<dbReference type="Proteomes" id="UP000318529">
    <property type="component" value="Unassembled WGS sequence"/>
</dbReference>
<feature type="transmembrane region" description="Helical" evidence="1">
    <location>
        <begin position="122"/>
        <end position="146"/>
    </location>
</feature>
<proteinExistence type="predicted"/>
<dbReference type="InterPro" id="IPR003474">
    <property type="entry name" value="Glcn_transporter"/>
</dbReference>
<name>A0A560CSS1_AZOBR</name>
<keyword evidence="1" id="KW-1133">Transmembrane helix</keyword>
<feature type="transmembrane region" description="Helical" evidence="1">
    <location>
        <begin position="370"/>
        <end position="393"/>
    </location>
</feature>
<dbReference type="RefSeq" id="WP_186465961.1">
    <property type="nucleotide sequence ID" value="NZ_VITH01000001.1"/>
</dbReference>
<sequence length="399" mass="40293">MSECTVAVHKAPARRSLLAMALGVPLPLVMLLATLALGLASGLDSAALIHAVDAGFGGSLGEFALILIPSFTLAAALSRSGAAAGSGRIATVLAPFAGAGMVCPDTAYAALSPMAAGRKLSLVFGAYAGFKLLVPAGPAIVATALGGLNNRLAVVAVPVFIVAWIVGLLYARHFERRAGDGTPPAKGRLSGRMAAPLGTIILLLAAGFTVRGRVELSPLVDFLLTPKGALLVAAVIALVPLAAEERTQALDSGMRRTAPLLLTIGAASALGAMLVQTVPVTRWAEALVSTGLVLPALFVFTASFKIVKGSSMATFAGTGGIIAALLPSLQVSPEAAALAMCAGAFVTITPNDSLFWLVRQDAFAGQDDATALRILALGPALQGLAALLTVYIMTTAGLL</sequence>
<dbReference type="EMBL" id="VITH01000001">
    <property type="protein sequence ID" value="TWA87899.1"/>
    <property type="molecule type" value="Genomic_DNA"/>
</dbReference>
<feature type="transmembrane region" description="Helical" evidence="1">
    <location>
        <begin position="335"/>
        <end position="358"/>
    </location>
</feature>
<gene>
    <name evidence="2" type="ORF">FBZ83_101768</name>
</gene>
<feature type="transmembrane region" description="Helical" evidence="1">
    <location>
        <begin position="192"/>
        <end position="210"/>
    </location>
</feature>
<feature type="transmembrane region" description="Helical" evidence="1">
    <location>
        <begin position="152"/>
        <end position="171"/>
    </location>
</feature>
<dbReference type="GO" id="GO:0015128">
    <property type="term" value="F:gluconate transmembrane transporter activity"/>
    <property type="evidence" value="ECO:0007669"/>
    <property type="project" value="InterPro"/>
</dbReference>
<keyword evidence="1" id="KW-0472">Membrane</keyword>
<evidence type="ECO:0000313" key="3">
    <source>
        <dbReference type="Proteomes" id="UP000318529"/>
    </source>
</evidence>
<dbReference type="PANTHER" id="PTHR30354:SF11">
    <property type="entry name" value="PERMEASE"/>
    <property type="match status" value="1"/>
</dbReference>
<feature type="transmembrane region" description="Helical" evidence="1">
    <location>
        <begin position="17"/>
        <end position="40"/>
    </location>
</feature>
<organism evidence="2 3">
    <name type="scientific">Azospirillum brasilense</name>
    <dbReference type="NCBI Taxonomy" id="192"/>
    <lineage>
        <taxon>Bacteria</taxon>
        <taxon>Pseudomonadati</taxon>
        <taxon>Pseudomonadota</taxon>
        <taxon>Alphaproteobacteria</taxon>
        <taxon>Rhodospirillales</taxon>
        <taxon>Azospirillaceae</taxon>
        <taxon>Azospirillum</taxon>
    </lineage>
</organism>
<dbReference type="PANTHER" id="PTHR30354">
    <property type="entry name" value="GNT FAMILY GLUCONATE TRANSPORTER"/>
    <property type="match status" value="1"/>
</dbReference>
<accession>A0A560CSS1</accession>
<evidence type="ECO:0000256" key="1">
    <source>
        <dbReference type="SAM" id="Phobius"/>
    </source>
</evidence>
<reference evidence="2 3" key="1">
    <citation type="submission" date="2019-06" db="EMBL/GenBank/DDBJ databases">
        <title>Genomic Encyclopedia of Type Strains, Phase IV (KMG-V): Genome sequencing to study the core and pangenomes of soil and plant-associated prokaryotes.</title>
        <authorList>
            <person name="Whitman W."/>
        </authorList>
    </citation>
    <scope>NUCLEOTIDE SEQUENCE [LARGE SCALE GENOMIC DNA]</scope>
    <source>
        <strain evidence="2 3">BR 11650</strain>
    </source>
</reference>
<comment type="caution">
    <text evidence="2">The sequence shown here is derived from an EMBL/GenBank/DDBJ whole genome shotgun (WGS) entry which is preliminary data.</text>
</comment>
<dbReference type="GO" id="GO:0005886">
    <property type="term" value="C:plasma membrane"/>
    <property type="evidence" value="ECO:0007669"/>
    <property type="project" value="TreeGrafter"/>
</dbReference>
<dbReference type="Pfam" id="PF02447">
    <property type="entry name" value="GntP_permease"/>
    <property type="match status" value="2"/>
</dbReference>
<protein>
    <submittedName>
        <fullName evidence="2">Putative D-glycerate permease</fullName>
    </submittedName>
</protein>